<protein>
    <recommendedName>
        <fullName evidence="1">Right handed beta helix domain-containing protein</fullName>
    </recommendedName>
</protein>
<evidence type="ECO:0000313" key="2">
    <source>
        <dbReference type="EMBL" id="EAX93511.1"/>
    </source>
</evidence>
<organism evidence="2 3">
    <name type="scientific">Trichomonas vaginalis (strain ATCC PRA-98 / G3)</name>
    <dbReference type="NCBI Taxonomy" id="412133"/>
    <lineage>
        <taxon>Eukaryota</taxon>
        <taxon>Metamonada</taxon>
        <taxon>Parabasalia</taxon>
        <taxon>Trichomonadida</taxon>
        <taxon>Trichomonadidae</taxon>
        <taxon>Trichomonas</taxon>
    </lineage>
</organism>
<dbReference type="SUPFAM" id="SSF51126">
    <property type="entry name" value="Pectin lyase-like"/>
    <property type="match status" value="1"/>
</dbReference>
<dbReference type="Proteomes" id="UP000001542">
    <property type="component" value="Unassembled WGS sequence"/>
</dbReference>
<dbReference type="EMBL" id="DS113908">
    <property type="protein sequence ID" value="EAX93511.1"/>
    <property type="molecule type" value="Genomic_DNA"/>
</dbReference>
<dbReference type="KEGG" id="tva:4751229"/>
<proteinExistence type="predicted"/>
<evidence type="ECO:0000259" key="1">
    <source>
        <dbReference type="Pfam" id="PF13229"/>
    </source>
</evidence>
<evidence type="ECO:0000313" key="3">
    <source>
        <dbReference type="Proteomes" id="UP000001542"/>
    </source>
</evidence>
<name>A2FNL1_TRIV3</name>
<dbReference type="RefSeq" id="XP_001306441.1">
    <property type="nucleotide sequence ID" value="XM_001306440.1"/>
</dbReference>
<keyword evidence="3" id="KW-1185">Reference proteome</keyword>
<dbReference type="InterPro" id="IPR039448">
    <property type="entry name" value="Beta_helix"/>
</dbReference>
<dbReference type="InParanoid" id="A2FNL1"/>
<reference evidence="2" key="1">
    <citation type="submission" date="2006-10" db="EMBL/GenBank/DDBJ databases">
        <authorList>
            <person name="Amadeo P."/>
            <person name="Zhao Q."/>
            <person name="Wortman J."/>
            <person name="Fraser-Liggett C."/>
            <person name="Carlton J."/>
        </authorList>
    </citation>
    <scope>NUCLEOTIDE SEQUENCE</scope>
    <source>
        <strain evidence="2">G3</strain>
    </source>
</reference>
<dbReference type="Pfam" id="PF13229">
    <property type="entry name" value="Beta_helix"/>
    <property type="match status" value="1"/>
</dbReference>
<dbReference type="VEuPathDB" id="TrichDB:TVAG_132280"/>
<gene>
    <name evidence="2" type="ORF">TVAG_132280</name>
</gene>
<sequence>MICQQSGNSSLSNANISNCIANYGVAFKYEYFKSPSKVSFCNFERLKANSGIITQFTSSGGRIENCNYINNSQRLNGIVEVSNKNLEILSCSFENNSGGALFAATSAQIYIYHCSIDKYSESIFSGVIDTYDMTTDPFQNGLKFYELGQCEGYHKIFHYPPTHPITPVVSSNRRR</sequence>
<dbReference type="AlphaFoldDB" id="A2FNL1"/>
<accession>A2FNL1</accession>
<dbReference type="InterPro" id="IPR011050">
    <property type="entry name" value="Pectin_lyase_fold/virulence"/>
</dbReference>
<reference evidence="2" key="2">
    <citation type="journal article" date="2007" name="Science">
        <title>Draft genome sequence of the sexually transmitted pathogen Trichomonas vaginalis.</title>
        <authorList>
            <person name="Carlton J.M."/>
            <person name="Hirt R.P."/>
            <person name="Silva J.C."/>
            <person name="Delcher A.L."/>
            <person name="Schatz M."/>
            <person name="Zhao Q."/>
            <person name="Wortman J.R."/>
            <person name="Bidwell S.L."/>
            <person name="Alsmark U.C.M."/>
            <person name="Besteiro S."/>
            <person name="Sicheritz-Ponten T."/>
            <person name="Noel C.J."/>
            <person name="Dacks J.B."/>
            <person name="Foster P.G."/>
            <person name="Simillion C."/>
            <person name="Van de Peer Y."/>
            <person name="Miranda-Saavedra D."/>
            <person name="Barton G.J."/>
            <person name="Westrop G.D."/>
            <person name="Mueller S."/>
            <person name="Dessi D."/>
            <person name="Fiori P.L."/>
            <person name="Ren Q."/>
            <person name="Paulsen I."/>
            <person name="Zhang H."/>
            <person name="Bastida-Corcuera F.D."/>
            <person name="Simoes-Barbosa A."/>
            <person name="Brown M.T."/>
            <person name="Hayes R.D."/>
            <person name="Mukherjee M."/>
            <person name="Okumura C.Y."/>
            <person name="Schneider R."/>
            <person name="Smith A.J."/>
            <person name="Vanacova S."/>
            <person name="Villalvazo M."/>
            <person name="Haas B.J."/>
            <person name="Pertea M."/>
            <person name="Feldblyum T.V."/>
            <person name="Utterback T.R."/>
            <person name="Shu C.L."/>
            <person name="Osoegawa K."/>
            <person name="de Jong P.J."/>
            <person name="Hrdy I."/>
            <person name="Horvathova L."/>
            <person name="Zubacova Z."/>
            <person name="Dolezal P."/>
            <person name="Malik S.B."/>
            <person name="Logsdon J.M. Jr."/>
            <person name="Henze K."/>
            <person name="Gupta A."/>
            <person name="Wang C.C."/>
            <person name="Dunne R.L."/>
            <person name="Upcroft J.A."/>
            <person name="Upcroft P."/>
            <person name="White O."/>
            <person name="Salzberg S.L."/>
            <person name="Tang P."/>
            <person name="Chiu C.-H."/>
            <person name="Lee Y.-S."/>
            <person name="Embley T.M."/>
            <person name="Coombs G.H."/>
            <person name="Mottram J.C."/>
            <person name="Tachezy J."/>
            <person name="Fraser-Liggett C.M."/>
            <person name="Johnson P.J."/>
        </authorList>
    </citation>
    <scope>NUCLEOTIDE SEQUENCE [LARGE SCALE GENOMIC DNA]</scope>
    <source>
        <strain evidence="2">G3</strain>
    </source>
</reference>
<feature type="domain" description="Right handed beta helix" evidence="1">
    <location>
        <begin position="6"/>
        <end position="116"/>
    </location>
</feature>
<dbReference type="VEuPathDB" id="TrichDB:TVAGG3_0735910"/>